<evidence type="ECO:0008006" key="3">
    <source>
        <dbReference type="Google" id="ProtNLM"/>
    </source>
</evidence>
<dbReference type="Gene3D" id="3.40.50.1820">
    <property type="entry name" value="alpha/beta hydrolase"/>
    <property type="match status" value="1"/>
</dbReference>
<evidence type="ECO:0000313" key="1">
    <source>
        <dbReference type="EMBL" id="GGA40285.1"/>
    </source>
</evidence>
<accession>A0ABQ1GB70</accession>
<dbReference type="InterPro" id="IPR029058">
    <property type="entry name" value="AB_hydrolase_fold"/>
</dbReference>
<organism evidence="1 2">
    <name type="scientific">Sphingomonas psychrolutea</name>
    <dbReference type="NCBI Taxonomy" id="1259676"/>
    <lineage>
        <taxon>Bacteria</taxon>
        <taxon>Pseudomonadati</taxon>
        <taxon>Pseudomonadota</taxon>
        <taxon>Alphaproteobacteria</taxon>
        <taxon>Sphingomonadales</taxon>
        <taxon>Sphingomonadaceae</taxon>
        <taxon>Sphingomonas</taxon>
    </lineage>
</organism>
<comment type="caution">
    <text evidence="1">The sequence shown here is derived from an EMBL/GenBank/DDBJ whole genome shotgun (WGS) entry which is preliminary data.</text>
</comment>
<sequence length="222" mass="23571">MLRFGPATGPVAVVALPLFEEANRTRAFAVTICRALAKRGVASVLPDLPGQGESVVPLADMTLLRMREAMEGVEAKVGTVGRPYAVGIRSGALLNPLGLFFGRWHFAPQEGEDVMRDLLRIALAGNAIPSGSSIYALIGSNNPVVIAGNPISSAMAADLQGAMLYDEPGVPLRTVRLDTDPKPADRHVPGTPLWRRAEPDNDRILAALLAEDIADWIATCEG</sequence>
<dbReference type="EMBL" id="BMDW01000003">
    <property type="protein sequence ID" value="GGA40285.1"/>
    <property type="molecule type" value="Genomic_DNA"/>
</dbReference>
<keyword evidence="2" id="KW-1185">Reference proteome</keyword>
<gene>
    <name evidence="1" type="ORF">GCM10011395_08240</name>
</gene>
<dbReference type="SUPFAM" id="SSF53474">
    <property type="entry name" value="alpha/beta-Hydrolases"/>
    <property type="match status" value="1"/>
</dbReference>
<dbReference type="Proteomes" id="UP000618591">
    <property type="component" value="Unassembled WGS sequence"/>
</dbReference>
<protein>
    <recommendedName>
        <fullName evidence="3">Alpha/beta hydrolase</fullName>
    </recommendedName>
</protein>
<proteinExistence type="predicted"/>
<name>A0ABQ1GB70_9SPHN</name>
<evidence type="ECO:0000313" key="2">
    <source>
        <dbReference type="Proteomes" id="UP000618591"/>
    </source>
</evidence>
<reference evidence="2" key="1">
    <citation type="journal article" date="2019" name="Int. J. Syst. Evol. Microbiol.">
        <title>The Global Catalogue of Microorganisms (GCM) 10K type strain sequencing project: providing services to taxonomists for standard genome sequencing and annotation.</title>
        <authorList>
            <consortium name="The Broad Institute Genomics Platform"/>
            <consortium name="The Broad Institute Genome Sequencing Center for Infectious Disease"/>
            <person name="Wu L."/>
            <person name="Ma J."/>
        </authorList>
    </citation>
    <scope>NUCLEOTIDE SEQUENCE [LARGE SCALE GENOMIC DNA]</scope>
    <source>
        <strain evidence="2">CGMCC 1.10106</strain>
    </source>
</reference>